<keyword evidence="1" id="KW-0472">Membrane</keyword>
<proteinExistence type="predicted"/>
<dbReference type="InterPro" id="IPR014115">
    <property type="entry name" value="TrbI_Ftype"/>
</dbReference>
<dbReference type="Pfam" id="PF09677">
    <property type="entry name" value="TrbI_Ftype"/>
    <property type="match status" value="1"/>
</dbReference>
<evidence type="ECO:0000313" key="3">
    <source>
        <dbReference type="Proteomes" id="UP000037446"/>
    </source>
</evidence>
<reference evidence="3" key="1">
    <citation type="submission" date="2015-02" db="EMBL/GenBank/DDBJ databases">
        <authorList>
            <person name="Lima A.O."/>
            <person name="Cabral A."/>
            <person name="Porto L.M."/>
            <person name="Silva M.A."/>
        </authorList>
    </citation>
    <scope>NUCLEOTIDE SEQUENCE [LARGE SCALE GENOMIC DNA]</scope>
    <source>
        <strain evidence="3">LAMA 915</strain>
    </source>
</reference>
<sequence>MTETRRLPSFNRPLLLRILGVLALVVALLWAAWVSRELSEPRQQIVTVRLAETIAAFVDAEARAEQDPEASQARVLAFLQASERAVAEMGADGRVVLVGEAVLAGDAPDATDELRVRIARQLGQGGGQ</sequence>
<name>A0A0L1KGH2_9SPHN</name>
<keyword evidence="1" id="KW-1133">Transmembrane helix</keyword>
<feature type="transmembrane region" description="Helical" evidence="1">
    <location>
        <begin position="14"/>
        <end position="33"/>
    </location>
</feature>
<dbReference type="Proteomes" id="UP000037446">
    <property type="component" value="Unassembled WGS sequence"/>
</dbReference>
<gene>
    <name evidence="2" type="ORF">J121_908</name>
</gene>
<keyword evidence="1" id="KW-0812">Transmembrane</keyword>
<evidence type="ECO:0000256" key="1">
    <source>
        <dbReference type="SAM" id="Phobius"/>
    </source>
</evidence>
<comment type="caution">
    <text evidence="2">The sequence shown here is derived from an EMBL/GenBank/DDBJ whole genome shotgun (WGS) entry which is preliminary data.</text>
</comment>
<evidence type="ECO:0000313" key="2">
    <source>
        <dbReference type="EMBL" id="KNH02944.1"/>
    </source>
</evidence>
<accession>A0A0L1KGH2</accession>
<organism evidence="2 3">
    <name type="scientific">Qipengyuania citrea LAMA 915</name>
    <dbReference type="NCBI Taxonomy" id="1306953"/>
    <lineage>
        <taxon>Bacteria</taxon>
        <taxon>Pseudomonadati</taxon>
        <taxon>Pseudomonadota</taxon>
        <taxon>Alphaproteobacteria</taxon>
        <taxon>Sphingomonadales</taxon>
        <taxon>Erythrobacteraceae</taxon>
        <taxon>Qipengyuania</taxon>
    </lineage>
</organism>
<dbReference type="RefSeq" id="WP_228135197.1">
    <property type="nucleotide sequence ID" value="NZ_JYNE01000018.1"/>
</dbReference>
<dbReference type="PATRIC" id="fig|1306953.7.peg.923"/>
<dbReference type="AlphaFoldDB" id="A0A0L1KGH2"/>
<dbReference type="STRING" id="1306953.J121_908"/>
<dbReference type="EMBL" id="JYNE01000018">
    <property type="protein sequence ID" value="KNH02944.1"/>
    <property type="molecule type" value="Genomic_DNA"/>
</dbReference>
<protein>
    <submittedName>
        <fullName evidence="2">Conjugative transfer protein</fullName>
    </submittedName>
</protein>